<dbReference type="InterPro" id="IPR036390">
    <property type="entry name" value="WH_DNA-bd_sf"/>
</dbReference>
<evidence type="ECO:0000313" key="3">
    <source>
        <dbReference type="Proteomes" id="UP000011531"/>
    </source>
</evidence>
<dbReference type="InterPro" id="IPR036388">
    <property type="entry name" value="WH-like_DNA-bd_sf"/>
</dbReference>
<accession>L9XNT9</accession>
<feature type="domain" description="Transcription regulator PadR N-terminal" evidence="1">
    <location>
        <begin position="5"/>
        <end position="48"/>
    </location>
</feature>
<sequence>YYSSEINHGRLYPNLDTLVNKGFVEKGELDRRTNYYAITDEGDTAIQERREWESQYVDL</sequence>
<evidence type="ECO:0000259" key="1">
    <source>
        <dbReference type="Pfam" id="PF03551"/>
    </source>
</evidence>
<dbReference type="InterPro" id="IPR005149">
    <property type="entry name" value="Tscrpt_reg_PadR_N"/>
</dbReference>
<protein>
    <submittedName>
        <fullName evidence="2">Transcriptional regulator PadR family protein</fullName>
    </submittedName>
</protein>
<name>L9XNT9_9EURY</name>
<keyword evidence="3" id="KW-1185">Reference proteome</keyword>
<proteinExistence type="predicted"/>
<reference evidence="2 3" key="1">
    <citation type="journal article" date="2014" name="PLoS Genet.">
        <title>Phylogenetically driven sequencing of extremely halophilic archaea reveals strategies for static and dynamic osmo-response.</title>
        <authorList>
            <person name="Becker E.A."/>
            <person name="Seitzer P.M."/>
            <person name="Tritt A."/>
            <person name="Larsen D."/>
            <person name="Krusor M."/>
            <person name="Yao A.I."/>
            <person name="Wu D."/>
            <person name="Madern D."/>
            <person name="Eisen J.A."/>
            <person name="Darling A.E."/>
            <person name="Facciotti M.T."/>
        </authorList>
    </citation>
    <scope>NUCLEOTIDE SEQUENCE [LARGE SCALE GENOMIC DNA]</scope>
    <source>
        <strain evidence="2 3">DSM 18795</strain>
    </source>
</reference>
<dbReference type="RefSeq" id="WP_008422251.1">
    <property type="nucleotide sequence ID" value="NZ_AOIA01000067.1"/>
</dbReference>
<dbReference type="SUPFAM" id="SSF46785">
    <property type="entry name" value="Winged helix' DNA-binding domain"/>
    <property type="match status" value="1"/>
</dbReference>
<dbReference type="EMBL" id="AOIA01000067">
    <property type="protein sequence ID" value="ELY62303.1"/>
    <property type="molecule type" value="Genomic_DNA"/>
</dbReference>
<organism evidence="2 3">
    <name type="scientific">Natronococcus jeotgali DSM 18795</name>
    <dbReference type="NCBI Taxonomy" id="1227498"/>
    <lineage>
        <taxon>Archaea</taxon>
        <taxon>Methanobacteriati</taxon>
        <taxon>Methanobacteriota</taxon>
        <taxon>Stenosarchaea group</taxon>
        <taxon>Halobacteria</taxon>
        <taxon>Halobacteriales</taxon>
        <taxon>Natrialbaceae</taxon>
        <taxon>Natronococcus</taxon>
    </lineage>
</organism>
<dbReference type="OrthoDB" id="190025at2157"/>
<dbReference type="Pfam" id="PF03551">
    <property type="entry name" value="PadR"/>
    <property type="match status" value="1"/>
</dbReference>
<feature type="non-terminal residue" evidence="2">
    <location>
        <position position="1"/>
    </location>
</feature>
<comment type="caution">
    <text evidence="2">The sequence shown here is derived from an EMBL/GenBank/DDBJ whole genome shotgun (WGS) entry which is preliminary data.</text>
</comment>
<gene>
    <name evidence="2" type="ORF">C492_08340</name>
</gene>
<dbReference type="Proteomes" id="UP000011531">
    <property type="component" value="Unassembled WGS sequence"/>
</dbReference>
<dbReference type="Gene3D" id="1.10.10.10">
    <property type="entry name" value="Winged helix-like DNA-binding domain superfamily/Winged helix DNA-binding domain"/>
    <property type="match status" value="1"/>
</dbReference>
<dbReference type="AlphaFoldDB" id="L9XNT9"/>
<evidence type="ECO:0000313" key="2">
    <source>
        <dbReference type="EMBL" id="ELY62303.1"/>
    </source>
</evidence>